<comment type="caution">
    <text evidence="1">The sequence shown here is derived from an EMBL/GenBank/DDBJ whole genome shotgun (WGS) entry which is preliminary data.</text>
</comment>
<proteinExistence type="predicted"/>
<evidence type="ECO:0000313" key="1">
    <source>
        <dbReference type="EMBL" id="HGU41250.1"/>
    </source>
</evidence>
<accession>A0A7C4GK61</accession>
<name>A0A7C4GK61_9BACT</name>
<gene>
    <name evidence="1" type="ORF">ENT77_08700</name>
</gene>
<organism evidence="1">
    <name type="scientific">Fervidobacterium thailandense</name>
    <dbReference type="NCBI Taxonomy" id="1008305"/>
    <lineage>
        <taxon>Bacteria</taxon>
        <taxon>Thermotogati</taxon>
        <taxon>Thermotogota</taxon>
        <taxon>Thermotogae</taxon>
        <taxon>Thermotogales</taxon>
        <taxon>Fervidobacteriaceae</taxon>
        <taxon>Fervidobacterium</taxon>
    </lineage>
</organism>
<dbReference type="EMBL" id="DSZY01000043">
    <property type="protein sequence ID" value="HGU41250.1"/>
    <property type="molecule type" value="Genomic_DNA"/>
</dbReference>
<dbReference type="AlphaFoldDB" id="A0A7C4GK61"/>
<dbReference type="Pfam" id="PF04250">
    <property type="entry name" value="DUF429"/>
    <property type="match status" value="1"/>
</dbReference>
<sequence>MLIGVDGTRNGWIYCFYEPGNDLEFYLYPRFTVPDIDFRSMLVDIPIGLPSSELRECDQLARKMLKSKASTVFTVPVREAVYSALTL</sequence>
<reference evidence="1" key="1">
    <citation type="journal article" date="2020" name="mSystems">
        <title>Genome- and Community-Level Interaction Insights into Carbon Utilization and Element Cycling Functions of Hydrothermarchaeota in Hydrothermal Sediment.</title>
        <authorList>
            <person name="Zhou Z."/>
            <person name="Liu Y."/>
            <person name="Xu W."/>
            <person name="Pan J."/>
            <person name="Luo Z.H."/>
            <person name="Li M."/>
        </authorList>
    </citation>
    <scope>NUCLEOTIDE SEQUENCE [LARGE SCALE GENOMIC DNA]</scope>
    <source>
        <strain evidence="1">SpSt-609</strain>
    </source>
</reference>
<protein>
    <submittedName>
        <fullName evidence="1">DUF429 domain-containing protein</fullName>
    </submittedName>
</protein>
<dbReference type="InterPro" id="IPR007362">
    <property type="entry name" value="DUF429"/>
</dbReference>